<protein>
    <submittedName>
        <fullName evidence="1">FIBP protein</fullName>
    </submittedName>
</protein>
<organism evidence="1 2">
    <name type="scientific">Hirundo rustica</name>
    <name type="common">Barn swallow</name>
    <dbReference type="NCBI Taxonomy" id="43150"/>
    <lineage>
        <taxon>Eukaryota</taxon>
        <taxon>Metazoa</taxon>
        <taxon>Chordata</taxon>
        <taxon>Craniata</taxon>
        <taxon>Vertebrata</taxon>
        <taxon>Euteleostomi</taxon>
        <taxon>Archelosauria</taxon>
        <taxon>Archosauria</taxon>
        <taxon>Dinosauria</taxon>
        <taxon>Saurischia</taxon>
        <taxon>Theropoda</taxon>
        <taxon>Coelurosauria</taxon>
        <taxon>Aves</taxon>
        <taxon>Neognathae</taxon>
        <taxon>Neoaves</taxon>
        <taxon>Telluraves</taxon>
        <taxon>Australaves</taxon>
        <taxon>Passeriformes</taxon>
        <taxon>Sylvioidea</taxon>
        <taxon>Hirundinidae</taxon>
        <taxon>Hirundo</taxon>
    </lineage>
</organism>
<comment type="caution">
    <text evidence="1">The sequence shown here is derived from an EMBL/GenBank/DDBJ whole genome shotgun (WGS) entry which is preliminary data.</text>
</comment>
<dbReference type="InterPro" id="IPR008614">
    <property type="entry name" value="FIBP"/>
</dbReference>
<dbReference type="PANTHER" id="PTHR13223:SF2">
    <property type="entry name" value="ACIDIC FIBROBLAST GROWTH FACTOR INTRACELLULAR-BINDING PROTEIN"/>
    <property type="match status" value="1"/>
</dbReference>
<dbReference type="EMBL" id="VZZX01012856">
    <property type="protein sequence ID" value="NXW81107.1"/>
    <property type="molecule type" value="Genomic_DNA"/>
</dbReference>
<dbReference type="AlphaFoldDB" id="A0A7L4F3P9"/>
<dbReference type="GO" id="GO:0005634">
    <property type="term" value="C:nucleus"/>
    <property type="evidence" value="ECO:0007669"/>
    <property type="project" value="TreeGrafter"/>
</dbReference>
<dbReference type="Pfam" id="PF05427">
    <property type="entry name" value="FIBP"/>
    <property type="match status" value="1"/>
</dbReference>
<evidence type="ECO:0000313" key="2">
    <source>
        <dbReference type="Proteomes" id="UP000585317"/>
    </source>
</evidence>
<evidence type="ECO:0000313" key="1">
    <source>
        <dbReference type="EMBL" id="NXW81107.1"/>
    </source>
</evidence>
<dbReference type="PANTHER" id="PTHR13223">
    <property type="entry name" value="ACIDIC FIBROBLAST GROWTH FACTOR INTRACELLULAR BINDING PROTEIN"/>
    <property type="match status" value="1"/>
</dbReference>
<sequence>MSSDLDVFVGNTTLIDEEVYRLWLDGHSVAEAVARRLRGGVLEREGTSVAVLQSDTRDHYRTFQMLERLLHAPPRLLQQLLFQIPPERQALLVQRYYAFDEALARELLGKKLSKGTKKELDEVSARTGVGIRSCRRQVGPQNRGGLGGVFHGFEGFRGMFRGSLGGRGPPDPTMSPRDYAAIVFFANSRFETGKRRLQFLSFADFAACAQSMMGHWSQGALAPEAAEPDGDLPKSFLQDLKELKVLVTDKDLLDQHKSLVCSALRGKISVYNELEASFKALSRALVNVGGKLTHARDVRDFFVDLVEKVIEPCRSDKWSPGDLRLFLTHYTAAPRNLPGFRHQALWERYMAAITACLLRMYHD</sequence>
<dbReference type="GO" id="GO:0070527">
    <property type="term" value="P:platelet aggregation"/>
    <property type="evidence" value="ECO:0007669"/>
    <property type="project" value="TreeGrafter"/>
</dbReference>
<dbReference type="Proteomes" id="UP000585317">
    <property type="component" value="Unassembled WGS sequence"/>
</dbReference>
<gene>
    <name evidence="1" type="primary">Fibp</name>
    <name evidence="1" type="ORF">HIRRUS_R15041</name>
</gene>
<reference evidence="1 2" key="1">
    <citation type="submission" date="2019-09" db="EMBL/GenBank/DDBJ databases">
        <title>Bird 10,000 Genomes (B10K) Project - Family phase.</title>
        <authorList>
            <person name="Zhang G."/>
        </authorList>
    </citation>
    <scope>NUCLEOTIDE SEQUENCE [LARGE SCALE GENOMIC DNA]</scope>
    <source>
        <strain evidence="1">B10K-DU-001-67</strain>
        <tissue evidence="1">Muscle</tissue>
    </source>
</reference>
<name>A0A7L4F3P9_HIRRU</name>
<accession>A0A7L4F3P9</accession>
<dbReference type="GO" id="GO:0017134">
    <property type="term" value="F:fibroblast growth factor binding"/>
    <property type="evidence" value="ECO:0007669"/>
    <property type="project" value="TreeGrafter"/>
</dbReference>
<feature type="non-terminal residue" evidence="1">
    <location>
        <position position="363"/>
    </location>
</feature>
<feature type="non-terminal residue" evidence="1">
    <location>
        <position position="1"/>
    </location>
</feature>
<proteinExistence type="predicted"/>